<dbReference type="OrthoDB" id="5298556at2"/>
<dbReference type="InterPro" id="IPR011922">
    <property type="entry name" value="Cell_div_FtsL"/>
</dbReference>
<comment type="similarity">
    <text evidence="8">Belongs to the FtsL family.</text>
</comment>
<dbReference type="GO" id="GO:0043093">
    <property type="term" value="P:FtsZ-dependent cytokinesis"/>
    <property type="evidence" value="ECO:0007669"/>
    <property type="project" value="UniProtKB-UniRule"/>
</dbReference>
<keyword evidence="7 8" id="KW-0131">Cell cycle</keyword>
<evidence type="ECO:0000256" key="10">
    <source>
        <dbReference type="SAM" id="Coils"/>
    </source>
</evidence>
<dbReference type="PATRIC" id="fig|94132.3.peg.3505"/>
<reference evidence="11 12" key="1">
    <citation type="journal article" date="2014" name="Int. J. Syst. Evol. Microbiol.">
        <title>Ramlibacter solisilvae sp. nov., isolated from forest soil, and emended description of the genus Ramlibacter.</title>
        <authorList>
            <person name="Lee H.J."/>
            <person name="Lee S.H."/>
            <person name="Lee S.S."/>
            <person name="Lee J.S."/>
            <person name="Kim Y."/>
            <person name="Kim S.C."/>
            <person name="Jeon C.O."/>
        </authorList>
    </citation>
    <scope>NUCLEOTIDE SEQUENCE [LARGE SCALE GENOMIC DNA]</scope>
    <source>
        <strain evidence="11 12">5-10</strain>
    </source>
</reference>
<evidence type="ECO:0000256" key="6">
    <source>
        <dbReference type="ARBA" id="ARBA00023136"/>
    </source>
</evidence>
<dbReference type="GO" id="GO:0005886">
    <property type="term" value="C:plasma membrane"/>
    <property type="evidence" value="ECO:0007669"/>
    <property type="project" value="UniProtKB-SubCell"/>
</dbReference>
<keyword evidence="4 8" id="KW-0812">Transmembrane</keyword>
<evidence type="ECO:0000256" key="5">
    <source>
        <dbReference type="ARBA" id="ARBA00022989"/>
    </source>
</evidence>
<keyword evidence="10" id="KW-0175">Coiled coil</keyword>
<keyword evidence="2 8" id="KW-1003">Cell membrane</keyword>
<keyword evidence="8" id="KW-0997">Cell inner membrane</keyword>
<accession>A0A127JWF9</accession>
<dbReference type="RefSeq" id="WP_061501813.1">
    <property type="nucleotide sequence ID" value="NZ_CP010951.1"/>
</dbReference>
<keyword evidence="6 8" id="KW-0472">Membrane</keyword>
<gene>
    <name evidence="8" type="primary">ftsL</name>
    <name evidence="11" type="ORF">UC35_17160</name>
</gene>
<protein>
    <recommendedName>
        <fullName evidence="8 9">Cell division protein FtsL</fullName>
    </recommendedName>
</protein>
<evidence type="ECO:0000256" key="7">
    <source>
        <dbReference type="ARBA" id="ARBA00023306"/>
    </source>
</evidence>
<feature type="coiled-coil region" evidence="10">
    <location>
        <begin position="26"/>
        <end position="53"/>
    </location>
</feature>
<evidence type="ECO:0000313" key="12">
    <source>
        <dbReference type="Proteomes" id="UP000070433"/>
    </source>
</evidence>
<sequence>MMRLNIVLLAAVIASALYLVRTQYESRRLYAELDKATSESRRLEIEHERLQFEKRAQATPLRVEQLAKEQLQMRAATPAITQYVPQHVQKGAAP</sequence>
<dbReference type="HAMAP" id="MF_00910">
    <property type="entry name" value="FtsL"/>
    <property type="match status" value="1"/>
</dbReference>
<dbReference type="GO" id="GO:0032153">
    <property type="term" value="C:cell division site"/>
    <property type="evidence" value="ECO:0007669"/>
    <property type="project" value="UniProtKB-UniRule"/>
</dbReference>
<comment type="subunit">
    <text evidence="8">Part of a complex composed of FtsB, FtsL and FtsQ.</text>
</comment>
<keyword evidence="3 8" id="KW-0132">Cell division</keyword>
<dbReference type="PANTHER" id="PTHR37479">
    <property type="entry name" value="CELL DIVISION PROTEIN FTSL"/>
    <property type="match status" value="1"/>
</dbReference>
<evidence type="ECO:0000256" key="9">
    <source>
        <dbReference type="NCBIfam" id="TIGR02209"/>
    </source>
</evidence>
<proteinExistence type="inferred from homology"/>
<evidence type="ECO:0000256" key="3">
    <source>
        <dbReference type="ARBA" id="ARBA00022618"/>
    </source>
</evidence>
<dbReference type="PANTHER" id="PTHR37479:SF1">
    <property type="entry name" value="CELL DIVISION PROTEIN FTSL"/>
    <property type="match status" value="1"/>
</dbReference>
<keyword evidence="12" id="KW-1185">Reference proteome</keyword>
<dbReference type="EMBL" id="CP010951">
    <property type="protein sequence ID" value="AMO24251.1"/>
    <property type="molecule type" value="Genomic_DNA"/>
</dbReference>
<evidence type="ECO:0000256" key="8">
    <source>
        <dbReference type="HAMAP-Rule" id="MF_00910"/>
    </source>
</evidence>
<comment type="function">
    <text evidence="8">Essential cell division protein. May link together the upstream cell division proteins, which are predominantly cytoplasmic, with the downstream cell division proteins, which are predominantly periplasmic.</text>
</comment>
<evidence type="ECO:0000313" key="11">
    <source>
        <dbReference type="EMBL" id="AMO24251.1"/>
    </source>
</evidence>
<comment type="subcellular location">
    <subcellularLocation>
        <location evidence="8">Cell inner membrane</location>
        <topology evidence="8">Single-pass type II membrane protein</topology>
    </subcellularLocation>
    <subcellularLocation>
        <location evidence="1">Cell membrane</location>
        <topology evidence="1">Single-pass type II membrane protein</topology>
    </subcellularLocation>
    <text evidence="8">Localizes to the division septum where it forms a ring structure.</text>
</comment>
<dbReference type="Proteomes" id="UP000070433">
    <property type="component" value="Chromosome"/>
</dbReference>
<dbReference type="AlphaFoldDB" id="A0A127JWF9"/>
<name>A0A127JWF9_9BURK</name>
<evidence type="ECO:0000256" key="1">
    <source>
        <dbReference type="ARBA" id="ARBA00004401"/>
    </source>
</evidence>
<organism evidence="11 12">
    <name type="scientific">Ramlibacter tataouinensis</name>
    <dbReference type="NCBI Taxonomy" id="94132"/>
    <lineage>
        <taxon>Bacteria</taxon>
        <taxon>Pseudomonadati</taxon>
        <taxon>Pseudomonadota</taxon>
        <taxon>Betaproteobacteria</taxon>
        <taxon>Burkholderiales</taxon>
        <taxon>Comamonadaceae</taxon>
        <taxon>Ramlibacter</taxon>
    </lineage>
</organism>
<evidence type="ECO:0000256" key="4">
    <source>
        <dbReference type="ARBA" id="ARBA00022692"/>
    </source>
</evidence>
<dbReference type="Pfam" id="PF04999">
    <property type="entry name" value="FtsL"/>
    <property type="match status" value="1"/>
</dbReference>
<dbReference type="NCBIfam" id="TIGR02209">
    <property type="entry name" value="ftsL_broad"/>
    <property type="match status" value="1"/>
</dbReference>
<keyword evidence="5 8" id="KW-1133">Transmembrane helix</keyword>
<evidence type="ECO:0000256" key="2">
    <source>
        <dbReference type="ARBA" id="ARBA00022475"/>
    </source>
</evidence>